<evidence type="ECO:0000256" key="2">
    <source>
        <dbReference type="SAM" id="Phobius"/>
    </source>
</evidence>
<evidence type="ECO:0000313" key="5">
    <source>
        <dbReference type="RefSeq" id="XP_012946779.1"/>
    </source>
</evidence>
<evidence type="ECO:0000313" key="4">
    <source>
        <dbReference type="Proteomes" id="UP000694888"/>
    </source>
</evidence>
<dbReference type="Proteomes" id="UP000694888">
    <property type="component" value="Unplaced"/>
</dbReference>
<sequence length="334" mass="37184">MDGPWKLTVLVLAVTLTHLVSGQTFTFLGVKKIKFEPACGLLHNEGSWSVQGFLTINSTQLNTYSPVVHIQTTTEQCSIDLNDCGPRTSRSVDSCYCPSRNGDTYTLSVRQRARSMEDGQTLWAVLFSTDIYRPKGVTVLIGKLPRIYENLRGYYQVVGSPKVYLAVGRPFAIETNKRDVSIKWCVENLLTTYTLAMNVNGQMTSAKNDCVTAPSTLNTNRPTPYDVTLSLNEFAGCQRTESFRGTLQYNPEARSPTIPFPGSGDVETKKQDDDDDFGLDLEIFYGGILGAIAGITLIVFFFLLCWYHKRNKDTIMAMAREHELSSTTGEFTAL</sequence>
<feature type="transmembrane region" description="Helical" evidence="2">
    <location>
        <begin position="283"/>
        <end position="307"/>
    </location>
</feature>
<dbReference type="RefSeq" id="XP_012946779.1">
    <property type="nucleotide sequence ID" value="XM_013091325.2"/>
</dbReference>
<organism evidence="4 5">
    <name type="scientific">Aplysia californica</name>
    <name type="common">California sea hare</name>
    <dbReference type="NCBI Taxonomy" id="6500"/>
    <lineage>
        <taxon>Eukaryota</taxon>
        <taxon>Metazoa</taxon>
        <taxon>Spiralia</taxon>
        <taxon>Lophotrochozoa</taxon>
        <taxon>Mollusca</taxon>
        <taxon>Gastropoda</taxon>
        <taxon>Heterobranchia</taxon>
        <taxon>Euthyneura</taxon>
        <taxon>Tectipleura</taxon>
        <taxon>Aplysiida</taxon>
        <taxon>Aplysioidea</taxon>
        <taxon>Aplysiidae</taxon>
        <taxon>Aplysia</taxon>
    </lineage>
</organism>
<keyword evidence="2" id="KW-0472">Membrane</keyword>
<feature type="signal peptide" evidence="3">
    <location>
        <begin position="1"/>
        <end position="22"/>
    </location>
</feature>
<name>A0ABM1AFR9_APLCA</name>
<gene>
    <name evidence="5" type="primary">LOC101846406</name>
</gene>
<keyword evidence="2" id="KW-0812">Transmembrane</keyword>
<evidence type="ECO:0000256" key="1">
    <source>
        <dbReference type="SAM" id="MobiDB-lite"/>
    </source>
</evidence>
<feature type="chain" id="PRO_5046686323" evidence="3">
    <location>
        <begin position="23"/>
        <end position="334"/>
    </location>
</feature>
<keyword evidence="3" id="KW-0732">Signal</keyword>
<keyword evidence="2" id="KW-1133">Transmembrane helix</keyword>
<dbReference type="GeneID" id="101846406"/>
<protein>
    <submittedName>
        <fullName evidence="5">Uncharacterized protein LOC101846406</fullName>
    </submittedName>
</protein>
<accession>A0ABM1AFR9</accession>
<keyword evidence="4" id="KW-1185">Reference proteome</keyword>
<proteinExistence type="predicted"/>
<evidence type="ECO:0000256" key="3">
    <source>
        <dbReference type="SAM" id="SignalP"/>
    </source>
</evidence>
<reference evidence="5" key="1">
    <citation type="submission" date="2025-08" db="UniProtKB">
        <authorList>
            <consortium name="RefSeq"/>
        </authorList>
    </citation>
    <scope>IDENTIFICATION</scope>
</reference>
<feature type="region of interest" description="Disordered" evidence="1">
    <location>
        <begin position="251"/>
        <end position="271"/>
    </location>
</feature>